<sequence length="56" mass="6721">MTLEDYVDFLELQVNPAFVEKVKNWPADTKLYVYLHNIQLAHMSEFKRLLEEHNAK</sequence>
<proteinExistence type="predicted"/>
<organism evidence="1">
    <name type="scientific">uncultured Caudovirales phage</name>
    <dbReference type="NCBI Taxonomy" id="2100421"/>
    <lineage>
        <taxon>Viruses</taxon>
        <taxon>Duplodnaviria</taxon>
        <taxon>Heunggongvirae</taxon>
        <taxon>Uroviricota</taxon>
        <taxon>Caudoviricetes</taxon>
        <taxon>Peduoviridae</taxon>
        <taxon>Maltschvirus</taxon>
        <taxon>Maltschvirus maltsch</taxon>
    </lineage>
</organism>
<reference evidence="1" key="1">
    <citation type="submission" date="2020-05" db="EMBL/GenBank/DDBJ databases">
        <authorList>
            <person name="Chiriac C."/>
            <person name="Salcher M."/>
            <person name="Ghai R."/>
            <person name="Kavagutti S V."/>
        </authorList>
    </citation>
    <scope>NUCLEOTIDE SEQUENCE</scope>
</reference>
<evidence type="ECO:0000313" key="1">
    <source>
        <dbReference type="EMBL" id="CAB4221526.1"/>
    </source>
</evidence>
<dbReference type="EMBL" id="LR797503">
    <property type="protein sequence ID" value="CAB4221526.1"/>
    <property type="molecule type" value="Genomic_DNA"/>
</dbReference>
<name>A0A6J5T2R4_9CAUD</name>
<protein>
    <submittedName>
        <fullName evidence="1">Uncharacterized protein</fullName>
    </submittedName>
</protein>
<accession>A0A6J5T2R4</accession>
<gene>
    <name evidence="1" type="ORF">UFOVP1636_349</name>
</gene>